<sequence>MQAGTRRASGKGFLWAWSRAVVATVMVTALAGALWYVLLVHKPFGTVPSVRHHLGELREALTQSFDANRALVLLERLSTEVVIVEHENNPESTEIAYEMLQLAIAVAPGSLKGRDSAWYRHGDVFEASDTQTALRFASVFLVVISGGLYYGPVNSIIGSQGVGNRLSGDELNKWARVGLHLVNMLATAVAFVTSTNNDLNGWVELPERYLFRPLSISGRLNERTAVDATVTPRMWAENGMDMAELGYERIEKELGESRIDRLDRQGFFKQKTGRSYAECRAGMLYNWLSMLIDSENHRLQNDECDGDVTEREREQKLLELAKRARGWADKTNNAQMKHWCREMESHFSKSVQELDSIA</sequence>
<organism evidence="2">
    <name type="scientific">Chromera velia CCMP2878</name>
    <dbReference type="NCBI Taxonomy" id="1169474"/>
    <lineage>
        <taxon>Eukaryota</taxon>
        <taxon>Sar</taxon>
        <taxon>Alveolata</taxon>
        <taxon>Colpodellida</taxon>
        <taxon>Chromeraceae</taxon>
        <taxon>Chromera</taxon>
    </lineage>
</organism>
<keyword evidence="1" id="KW-0472">Membrane</keyword>
<keyword evidence="1" id="KW-1133">Transmembrane helix</keyword>
<name>A0A0G4FUE6_9ALVE</name>
<dbReference type="AlphaFoldDB" id="A0A0G4FUE6"/>
<evidence type="ECO:0000313" key="2">
    <source>
        <dbReference type="EMBL" id="CEM18150.1"/>
    </source>
</evidence>
<proteinExistence type="predicted"/>
<gene>
    <name evidence="2" type="ORF">Cvel_18688</name>
</gene>
<reference evidence="2" key="1">
    <citation type="submission" date="2014-11" db="EMBL/GenBank/DDBJ databases">
        <authorList>
            <person name="Otto D Thomas"/>
            <person name="Naeem Raeece"/>
        </authorList>
    </citation>
    <scope>NUCLEOTIDE SEQUENCE</scope>
</reference>
<evidence type="ECO:0000256" key="1">
    <source>
        <dbReference type="SAM" id="Phobius"/>
    </source>
</evidence>
<dbReference type="EMBL" id="CDMZ01000622">
    <property type="protein sequence ID" value="CEM18150.1"/>
    <property type="molecule type" value="Genomic_DNA"/>
</dbReference>
<keyword evidence="1" id="KW-0812">Transmembrane</keyword>
<protein>
    <submittedName>
        <fullName evidence="2">Uncharacterized protein</fullName>
    </submittedName>
</protein>
<accession>A0A0G4FUE6</accession>
<feature type="transmembrane region" description="Helical" evidence="1">
    <location>
        <begin position="12"/>
        <end position="38"/>
    </location>
</feature>
<dbReference type="VEuPathDB" id="CryptoDB:Cvel_18688"/>